<reference evidence="5 6" key="1">
    <citation type="journal article" date="2018" name="Nat. Biotechnol.">
        <title>A standardized bacterial taxonomy based on genome phylogeny substantially revises the tree of life.</title>
        <authorList>
            <person name="Parks D.H."/>
            <person name="Chuvochina M."/>
            <person name="Waite D.W."/>
            <person name="Rinke C."/>
            <person name="Skarshewski A."/>
            <person name="Chaumeil P.A."/>
            <person name="Hugenholtz P."/>
        </authorList>
    </citation>
    <scope>NUCLEOTIDE SEQUENCE [LARGE SCALE GENOMIC DNA]</scope>
    <source>
        <strain evidence="5">UBA11728</strain>
    </source>
</reference>
<dbReference type="EMBL" id="DPVV01000402">
    <property type="protein sequence ID" value="HCL03115.1"/>
    <property type="molecule type" value="Genomic_DNA"/>
</dbReference>
<dbReference type="InterPro" id="IPR036388">
    <property type="entry name" value="WH-like_DNA-bd_sf"/>
</dbReference>
<keyword evidence="3" id="KW-0238">DNA-binding</keyword>
<evidence type="ECO:0000256" key="3">
    <source>
        <dbReference type="ARBA" id="ARBA00023125"/>
    </source>
</evidence>
<dbReference type="InterPro" id="IPR036390">
    <property type="entry name" value="WH_DNA-bd_sf"/>
</dbReference>
<comment type="caution">
    <text evidence="5">The sequence shown here is derived from an EMBL/GenBank/DDBJ whole genome shotgun (WGS) entry which is preliminary data.</text>
</comment>
<dbReference type="Gene3D" id="1.10.10.10">
    <property type="entry name" value="Winged helix-like DNA-binding domain superfamily/Winged helix DNA-binding domain"/>
    <property type="match status" value="1"/>
</dbReference>
<dbReference type="AlphaFoldDB" id="A0A3D2X9B2"/>
<dbReference type="InterPro" id="IPR005650">
    <property type="entry name" value="BlaI_family"/>
</dbReference>
<dbReference type="Pfam" id="PF03965">
    <property type="entry name" value="Penicillinase_R"/>
    <property type="match status" value="1"/>
</dbReference>
<sequence>MSIKLFDSELKVMNLLWERGDMTAKELSDCLLKDVGWNINTT</sequence>
<evidence type="ECO:0000256" key="1">
    <source>
        <dbReference type="ARBA" id="ARBA00011046"/>
    </source>
</evidence>
<comment type="similarity">
    <text evidence="1">Belongs to the BlaI transcriptional regulatory family.</text>
</comment>
<accession>A0A3D2X9B2</accession>
<evidence type="ECO:0000313" key="5">
    <source>
        <dbReference type="EMBL" id="HCL03115.1"/>
    </source>
</evidence>
<name>A0A3D2X9B2_9FIRM</name>
<dbReference type="SUPFAM" id="SSF46785">
    <property type="entry name" value="Winged helix' DNA-binding domain"/>
    <property type="match status" value="1"/>
</dbReference>
<protein>
    <submittedName>
        <fullName evidence="5">BlaI family transcriptional regulator</fullName>
    </submittedName>
</protein>
<keyword evidence="2" id="KW-0805">Transcription regulation</keyword>
<keyword evidence="4" id="KW-0804">Transcription</keyword>
<organism evidence="5 6">
    <name type="scientific">Lachnoclostridium phytofermentans</name>
    <dbReference type="NCBI Taxonomy" id="66219"/>
    <lineage>
        <taxon>Bacteria</taxon>
        <taxon>Bacillati</taxon>
        <taxon>Bacillota</taxon>
        <taxon>Clostridia</taxon>
        <taxon>Lachnospirales</taxon>
        <taxon>Lachnospiraceae</taxon>
    </lineage>
</organism>
<gene>
    <name evidence="5" type="ORF">DHW61_12030</name>
</gene>
<evidence type="ECO:0000256" key="4">
    <source>
        <dbReference type="ARBA" id="ARBA00023163"/>
    </source>
</evidence>
<feature type="non-terminal residue" evidence="5">
    <location>
        <position position="42"/>
    </location>
</feature>
<dbReference type="GO" id="GO:0045892">
    <property type="term" value="P:negative regulation of DNA-templated transcription"/>
    <property type="evidence" value="ECO:0007669"/>
    <property type="project" value="InterPro"/>
</dbReference>
<proteinExistence type="inferred from homology"/>
<evidence type="ECO:0000313" key="6">
    <source>
        <dbReference type="Proteomes" id="UP000262969"/>
    </source>
</evidence>
<evidence type="ECO:0000256" key="2">
    <source>
        <dbReference type="ARBA" id="ARBA00023015"/>
    </source>
</evidence>
<dbReference type="Proteomes" id="UP000262969">
    <property type="component" value="Unassembled WGS sequence"/>
</dbReference>
<dbReference type="GO" id="GO:0003677">
    <property type="term" value="F:DNA binding"/>
    <property type="evidence" value="ECO:0007669"/>
    <property type="project" value="UniProtKB-KW"/>
</dbReference>